<dbReference type="AlphaFoldDB" id="A0A517WJT1"/>
<evidence type="ECO:0000313" key="2">
    <source>
        <dbReference type="Proteomes" id="UP000320722"/>
    </source>
</evidence>
<evidence type="ECO:0000313" key="1">
    <source>
        <dbReference type="EMBL" id="QDU05514.1"/>
    </source>
</evidence>
<sequence length="58" mass="6436">MTNPVDVKIGCSKNNDGTFNAGVFLNGQQMADFPPVTGDCDAILDLWNKVRDYFPEQQ</sequence>
<gene>
    <name evidence="1" type="ORF">V6x_52520</name>
</gene>
<name>A0A517WJT1_9PLAN</name>
<dbReference type="RefSeq" id="WP_155365446.1">
    <property type="nucleotide sequence ID" value="NZ_CP036347.1"/>
</dbReference>
<dbReference type="Proteomes" id="UP000320722">
    <property type="component" value="Chromosome"/>
</dbReference>
<proteinExistence type="predicted"/>
<protein>
    <submittedName>
        <fullName evidence="1">Uncharacterized protein</fullName>
    </submittedName>
</protein>
<accession>A0A517WJT1</accession>
<organism evidence="1 2">
    <name type="scientific">Gimesia chilikensis</name>
    <dbReference type="NCBI Taxonomy" id="2605989"/>
    <lineage>
        <taxon>Bacteria</taxon>
        <taxon>Pseudomonadati</taxon>
        <taxon>Planctomycetota</taxon>
        <taxon>Planctomycetia</taxon>
        <taxon>Planctomycetales</taxon>
        <taxon>Planctomycetaceae</taxon>
        <taxon>Gimesia</taxon>
    </lineage>
</organism>
<reference evidence="1 2" key="1">
    <citation type="submission" date="2019-02" db="EMBL/GenBank/DDBJ databases">
        <title>Deep-cultivation of Planctomycetes and their phenomic and genomic characterization uncovers novel biology.</title>
        <authorList>
            <person name="Wiegand S."/>
            <person name="Jogler M."/>
            <person name="Boedeker C."/>
            <person name="Pinto D."/>
            <person name="Vollmers J."/>
            <person name="Rivas-Marin E."/>
            <person name="Kohn T."/>
            <person name="Peeters S.H."/>
            <person name="Heuer A."/>
            <person name="Rast P."/>
            <person name="Oberbeckmann S."/>
            <person name="Bunk B."/>
            <person name="Jeske O."/>
            <person name="Meyerdierks A."/>
            <person name="Storesund J.E."/>
            <person name="Kallscheuer N."/>
            <person name="Luecker S."/>
            <person name="Lage O.M."/>
            <person name="Pohl T."/>
            <person name="Merkel B.J."/>
            <person name="Hornburger P."/>
            <person name="Mueller R.-W."/>
            <person name="Bruemmer F."/>
            <person name="Labrenz M."/>
            <person name="Spormann A.M."/>
            <person name="Op den Camp H."/>
            <person name="Overmann J."/>
            <person name="Amann R."/>
            <person name="Jetten M.S.M."/>
            <person name="Mascher T."/>
            <person name="Medema M.H."/>
            <person name="Devos D.P."/>
            <person name="Kaster A.-K."/>
            <person name="Ovreas L."/>
            <person name="Rohde M."/>
            <person name="Galperin M.Y."/>
            <person name="Jogler C."/>
        </authorList>
    </citation>
    <scope>NUCLEOTIDE SEQUENCE [LARGE SCALE GENOMIC DNA]</scope>
    <source>
        <strain evidence="1 2">V6</strain>
    </source>
</reference>
<dbReference type="EMBL" id="CP036347">
    <property type="protein sequence ID" value="QDU05514.1"/>
    <property type="molecule type" value="Genomic_DNA"/>
</dbReference>